<sequence>MSRLRTTWRMLLSGTGWLLHWWPGALLALLLALLGVLVAWGHSAGSFQQALRWTQAWAAQHPEHVGSLQMRLDPAAPPTALIEGGRIAHLAWSQGGLNVEIDDFTLTWAPRWWLALVHGDGIHVHTLRAARVSVRDQRPATPTEPLQALTLPVPVSLPFEVGQLTYHGASPVTLGPLRGHYRYDNAQRHHLRLDELTLAQGRYQGELTLDGTAPMALQAALQGEVTVPEWRGPAMQASATVRGSLAGANAQLQLSAELRPTQALSAGARTPQATVAAELRPWASQPLHRADVQLAHIDLAAVWPAAPRTGLSGSIRAEPKGAQWQADIELTNSQAGPWDRQRLPVERLRARVQQSGERQWAIEQLTATAARGQLSGQAALSWGDRPGSFNATGRLDWAGLQPAALWSTLPDATLHVEAEASGTPREGHRLSLRARPANKQAPNHPLTLRLAELQGQWHGDVWTLERLHLELPQAQLSAEARWDNRSQTFQGDGRLNAPGASASWQANLAPETGDAHVNLQVPQAERLFPWIQRVAAAVRPADTMPSGWSARDAGGLELSWQGGWQRAQSWWAALSHSADTRTLLNQPAQPLTVRLQLPTLAFAQATGPRSALSGWQMDLSGRSGRWQLQHSGALSHQGHELRLNQAWTVWPQADGPRLVADPWRADARVARVPAALARWQLTANTPLVLRWLRDGVALDAGGLNITAPDLDPTPRPLRWDTSQWLATGANAGLSTSGSLRGLPLSWLDHLARSDERPEGLLAQANLQGDMLFDARWQLRLPAHGTDGAQGELALERRSGDLALKADPNTPGNSPLTAGVAQALLGLQLNGAELSARLVWDSQRAGQVNTQVRTRWNGGLTQPHWPAVAPLAGHVKASLPQVGLWSVLAPPGWRLSGSLQANAELAGTRATPQWSGQLRGDGLALRSLVDGIAFANGELRASLRGEELLIDSLTLEGPSGAATGGQLRASGSASWAATVPPNGQRQPVLQLQAQAERLRVSVRADRRLTVSGQVQARLQGKHLQLRGNLGVDQAAFVLPDEQTPRLGDDVVVRGRSTPNGQASSGERVLPDVLLTLQLGDNFQVRGHGLDTRLAGDLELRSTAAQPTPRLLGEVRAVRGTYRAYGQRLDIEQGVVRFAGPYDNPALDVLAIRPFTSQRVGVQIRGTAQAPQVRLYSDPDLPDSEKLAWLVLGRSASGGGAEAAVLQQAAIALLSGGSGASPLDGLFGLDEISVRGAGETTTNASGETVSGATITLGKRLSNRLYVAYERSLAGTLGTLSLFYDVSRRLTLRARTGEDNAVDLIFTLPYD</sequence>
<evidence type="ECO:0000313" key="7">
    <source>
        <dbReference type="Proteomes" id="UP001596501"/>
    </source>
</evidence>
<proteinExistence type="predicted"/>
<gene>
    <name evidence="6" type="ORF">ACFQPB_07010</name>
</gene>
<protein>
    <submittedName>
        <fullName evidence="6">Translocation/assembly module TamB domain-containing protein</fullName>
    </submittedName>
</protein>
<dbReference type="RefSeq" id="WP_382221164.1">
    <property type="nucleotide sequence ID" value="NZ_JBHTCA010000004.1"/>
</dbReference>
<feature type="domain" description="Translocation and assembly module TamB C-terminal" evidence="5">
    <location>
        <begin position="961"/>
        <end position="1305"/>
    </location>
</feature>
<evidence type="ECO:0000256" key="2">
    <source>
        <dbReference type="ARBA" id="ARBA00022692"/>
    </source>
</evidence>
<dbReference type="EMBL" id="JBHTCA010000004">
    <property type="protein sequence ID" value="MFC7408607.1"/>
    <property type="molecule type" value="Genomic_DNA"/>
</dbReference>
<accession>A0ABW2QKG6</accession>
<dbReference type="PANTHER" id="PTHR36985:SF1">
    <property type="entry name" value="TRANSLOCATION AND ASSEMBLY MODULE SUBUNIT TAMB"/>
    <property type="match status" value="1"/>
</dbReference>
<comment type="subcellular location">
    <subcellularLocation>
        <location evidence="1">Membrane</location>
        <topology evidence="1">Single-pass membrane protein</topology>
    </subcellularLocation>
</comment>
<keyword evidence="3" id="KW-1133">Transmembrane helix</keyword>
<keyword evidence="4" id="KW-0472">Membrane</keyword>
<evidence type="ECO:0000256" key="4">
    <source>
        <dbReference type="ARBA" id="ARBA00023136"/>
    </source>
</evidence>
<evidence type="ECO:0000259" key="5">
    <source>
        <dbReference type="Pfam" id="PF04357"/>
    </source>
</evidence>
<keyword evidence="7" id="KW-1185">Reference proteome</keyword>
<evidence type="ECO:0000256" key="1">
    <source>
        <dbReference type="ARBA" id="ARBA00004167"/>
    </source>
</evidence>
<dbReference type="PANTHER" id="PTHR36985">
    <property type="entry name" value="TRANSLOCATION AND ASSEMBLY MODULE SUBUNIT TAMB"/>
    <property type="match status" value="1"/>
</dbReference>
<dbReference type="Proteomes" id="UP001596501">
    <property type="component" value="Unassembled WGS sequence"/>
</dbReference>
<evidence type="ECO:0000256" key="3">
    <source>
        <dbReference type="ARBA" id="ARBA00022989"/>
    </source>
</evidence>
<keyword evidence="2" id="KW-0812">Transmembrane</keyword>
<name>A0ABW2QKG6_9BURK</name>
<evidence type="ECO:0000313" key="6">
    <source>
        <dbReference type="EMBL" id="MFC7408607.1"/>
    </source>
</evidence>
<reference evidence="7" key="1">
    <citation type="journal article" date="2019" name="Int. J. Syst. Evol. Microbiol.">
        <title>The Global Catalogue of Microorganisms (GCM) 10K type strain sequencing project: providing services to taxonomists for standard genome sequencing and annotation.</title>
        <authorList>
            <consortium name="The Broad Institute Genomics Platform"/>
            <consortium name="The Broad Institute Genome Sequencing Center for Infectious Disease"/>
            <person name="Wu L."/>
            <person name="Ma J."/>
        </authorList>
    </citation>
    <scope>NUCLEOTIDE SEQUENCE [LARGE SCALE GENOMIC DNA]</scope>
    <source>
        <strain evidence="7">CGMCC 1.12371</strain>
    </source>
</reference>
<organism evidence="6 7">
    <name type="scientific">Hydrogenophaga atypica</name>
    <dbReference type="NCBI Taxonomy" id="249409"/>
    <lineage>
        <taxon>Bacteria</taxon>
        <taxon>Pseudomonadati</taxon>
        <taxon>Pseudomonadota</taxon>
        <taxon>Betaproteobacteria</taxon>
        <taxon>Burkholderiales</taxon>
        <taxon>Comamonadaceae</taxon>
        <taxon>Hydrogenophaga</taxon>
    </lineage>
</organism>
<dbReference type="InterPro" id="IPR007452">
    <property type="entry name" value="TamB_C"/>
</dbReference>
<dbReference type="Pfam" id="PF04357">
    <property type="entry name" value="TamB"/>
    <property type="match status" value="1"/>
</dbReference>
<comment type="caution">
    <text evidence="6">The sequence shown here is derived from an EMBL/GenBank/DDBJ whole genome shotgun (WGS) entry which is preliminary data.</text>
</comment>